<dbReference type="AlphaFoldDB" id="A0A2H0XAF0"/>
<reference evidence="3" key="1">
    <citation type="submission" date="2017-09" db="EMBL/GenBank/DDBJ databases">
        <title>Depth-based differentiation of microbial function through sediment-hosted aquifers and enrichment of novel symbionts in the deep terrestrial subsurface.</title>
        <authorList>
            <person name="Probst A.J."/>
            <person name="Ladd B."/>
            <person name="Jarett J.K."/>
            <person name="Geller-Mcgrath D.E."/>
            <person name="Sieber C.M.K."/>
            <person name="Emerson J.B."/>
            <person name="Anantharaman K."/>
            <person name="Thomas B.C."/>
            <person name="Malmstrom R."/>
            <person name="Stieglmeier M."/>
            <person name="Klingl A."/>
            <person name="Woyke T."/>
            <person name="Ryan C.M."/>
            <person name="Banfield J.F."/>
        </authorList>
    </citation>
    <scope>NUCLEOTIDE SEQUENCE [LARGE SCALE GENOMIC DNA]</scope>
</reference>
<feature type="transmembrane region" description="Helical" evidence="1">
    <location>
        <begin position="28"/>
        <end position="51"/>
    </location>
</feature>
<organism evidence="2 3">
    <name type="scientific">candidate division WWE3 bacterium CG08_land_8_20_14_0_20_43_13</name>
    <dbReference type="NCBI Taxonomy" id="1975087"/>
    <lineage>
        <taxon>Bacteria</taxon>
        <taxon>Katanobacteria</taxon>
    </lineage>
</organism>
<gene>
    <name evidence="2" type="ORF">COT52_00195</name>
</gene>
<accession>A0A2H0XAF0</accession>
<evidence type="ECO:0000313" key="2">
    <source>
        <dbReference type="EMBL" id="PIS21139.1"/>
    </source>
</evidence>
<keyword evidence="1" id="KW-0812">Transmembrane</keyword>
<keyword evidence="1" id="KW-1133">Transmembrane helix</keyword>
<evidence type="ECO:0000313" key="3">
    <source>
        <dbReference type="Proteomes" id="UP000231414"/>
    </source>
</evidence>
<feature type="transmembrane region" description="Helical" evidence="1">
    <location>
        <begin position="57"/>
        <end position="80"/>
    </location>
</feature>
<evidence type="ECO:0000256" key="1">
    <source>
        <dbReference type="SAM" id="Phobius"/>
    </source>
</evidence>
<protein>
    <submittedName>
        <fullName evidence="2">Uncharacterized protein</fullName>
    </submittedName>
</protein>
<dbReference type="EMBL" id="PEYW01000003">
    <property type="protein sequence ID" value="PIS21139.1"/>
    <property type="molecule type" value="Genomic_DNA"/>
</dbReference>
<proteinExistence type="predicted"/>
<name>A0A2H0XAF0_UNCKA</name>
<dbReference type="Proteomes" id="UP000231414">
    <property type="component" value="Unassembled WGS sequence"/>
</dbReference>
<sequence>VKVISQATLKERVKMKVWERFYDRFPKVANGISLVAETAFFSFAFFVILVFGIGSEYAFEAVCIATFIALPLTLAICLSYERQRDRREKAAKALEKAATLWLEVTIEDNGKGK</sequence>
<comment type="caution">
    <text evidence="2">The sequence shown here is derived from an EMBL/GenBank/DDBJ whole genome shotgun (WGS) entry which is preliminary data.</text>
</comment>
<keyword evidence="1" id="KW-0472">Membrane</keyword>
<feature type="non-terminal residue" evidence="2">
    <location>
        <position position="1"/>
    </location>
</feature>